<dbReference type="Pfam" id="PF01822">
    <property type="entry name" value="WSC"/>
    <property type="match status" value="2"/>
</dbReference>
<keyword evidence="3 8" id="KW-0732">Signal</keyword>
<keyword evidence="2 7" id="KW-0812">Transmembrane</keyword>
<dbReference type="PANTHER" id="PTHR24269">
    <property type="entry name" value="KREMEN PROTEIN"/>
    <property type="match status" value="1"/>
</dbReference>
<evidence type="ECO:0000256" key="1">
    <source>
        <dbReference type="ARBA" id="ARBA00004167"/>
    </source>
</evidence>
<feature type="transmembrane region" description="Helical" evidence="7">
    <location>
        <begin position="687"/>
        <end position="712"/>
    </location>
</feature>
<protein>
    <recommendedName>
        <fullName evidence="9">WSC domain-containing protein</fullName>
    </recommendedName>
</protein>
<keyword evidence="5 7" id="KW-0472">Membrane</keyword>
<evidence type="ECO:0000259" key="9">
    <source>
        <dbReference type="PROSITE" id="PS51212"/>
    </source>
</evidence>
<dbReference type="PANTHER" id="PTHR24269:SF16">
    <property type="entry name" value="PROTEIN SLG1"/>
    <property type="match status" value="1"/>
</dbReference>
<evidence type="ECO:0000256" key="5">
    <source>
        <dbReference type="ARBA" id="ARBA00023136"/>
    </source>
</evidence>
<evidence type="ECO:0000256" key="4">
    <source>
        <dbReference type="ARBA" id="ARBA00022989"/>
    </source>
</evidence>
<dbReference type="AlphaFoldDB" id="A0A814XLV1"/>
<evidence type="ECO:0000256" key="2">
    <source>
        <dbReference type="ARBA" id="ARBA00022692"/>
    </source>
</evidence>
<evidence type="ECO:0000313" key="10">
    <source>
        <dbReference type="EMBL" id="CAF1218731.1"/>
    </source>
</evidence>
<sequence length="873" mass="96101">MKVVYLLYYLIVQTTISYASNDYLGCFIDQIGSRDLNIFIGDYEQLTPKQCILICHEQNFSYAAIQYGSECRCDDQYGKYGQVSDDECDHFCLTSEKCGGNKRNSVYNVINSLDEYKTASTCQNNLIGYQGCFNSEVLSIKMNDVNSLKECIKQCSAKYNYAGIMNGNLCYCGDELNMPSLNSILCNRQCSQSSNDMNTDCCGGPNTFSVYNMKNYQLSVMNDQFETIIRAENDTSHTTYTSSIATTETLTSLHTVTVPTSSSLHSQITSSSSTNINQTALFTTTTITSMNNTSNSGYSSTNILETLLTSSHISTSTASTLLVSNTIATSTNSIHISQSSTNSESTAAISSTFHTDTSYQTSTDIISSQTSSHINTITSTNPTNSMSLSSSITLTSIHTDTTQHMTPSHSSEISSTGSSTPLFPTSIISMVSSSSVSSNSITSNNPSIFSTMITTESQRTSPIISTYSSQITTTVVTELKSSEQSIVNTLLPSTNTLASSSTNVNTQTTMTAFSTGITNTTTSTIQTTTTTTTTTVALPYVISTVFMVPVSQTFNPNDINTRESIRQKFVQIINFAFYCASHPSSSNCTQTRIRMKRQSCSDGYDVSLVSNITQISNNSVPRQYQTNYTVLDSCNSNQLVPPIQVKAATDTLSRTQISNILGFDYDGDLIKSTSIDNPTNPTSDKKLWIIGAVLGPVAFTLLLIFIFCYLHYKCRPRQTNRPLGKPLHNVPLSARSTNNATISNDVINPKASTEKNIHSLTQNNPLVGTNTSFHRLTSAESDDSLTHLPQYPISNDIPMNEIRHQNDAERWRNKLLGTNTSFHRLTSAESDDSLTHLPQYPISNDIPMNEIRHQNDAERWRNKLRLDEKFQVN</sequence>
<reference evidence="10" key="1">
    <citation type="submission" date="2021-02" db="EMBL/GenBank/DDBJ databases">
        <authorList>
            <person name="Nowell W R."/>
        </authorList>
    </citation>
    <scope>NUCLEOTIDE SEQUENCE</scope>
</reference>
<feature type="domain" description="WSC" evidence="9">
    <location>
        <begin position="20"/>
        <end position="110"/>
    </location>
</feature>
<dbReference type="GO" id="GO:0005886">
    <property type="term" value="C:plasma membrane"/>
    <property type="evidence" value="ECO:0007669"/>
    <property type="project" value="TreeGrafter"/>
</dbReference>
<feature type="signal peptide" evidence="8">
    <location>
        <begin position="1"/>
        <end position="19"/>
    </location>
</feature>
<proteinExistence type="predicted"/>
<dbReference type="InterPro" id="IPR051836">
    <property type="entry name" value="Kremen_rcpt"/>
</dbReference>
<comment type="subcellular location">
    <subcellularLocation>
        <location evidence="1">Membrane</location>
        <topology evidence="1">Single-pass membrane protein</topology>
    </subcellularLocation>
</comment>
<keyword evidence="6" id="KW-0325">Glycoprotein</keyword>
<dbReference type="InterPro" id="IPR002889">
    <property type="entry name" value="WSC_carb-bd"/>
</dbReference>
<gene>
    <name evidence="10" type="ORF">IZO911_LOCUS29587</name>
</gene>
<organism evidence="10 11">
    <name type="scientific">Adineta steineri</name>
    <dbReference type="NCBI Taxonomy" id="433720"/>
    <lineage>
        <taxon>Eukaryota</taxon>
        <taxon>Metazoa</taxon>
        <taxon>Spiralia</taxon>
        <taxon>Gnathifera</taxon>
        <taxon>Rotifera</taxon>
        <taxon>Eurotatoria</taxon>
        <taxon>Bdelloidea</taxon>
        <taxon>Adinetida</taxon>
        <taxon>Adinetidae</taxon>
        <taxon>Adineta</taxon>
    </lineage>
</organism>
<dbReference type="PROSITE" id="PS51212">
    <property type="entry name" value="WSC"/>
    <property type="match status" value="2"/>
</dbReference>
<comment type="caution">
    <text evidence="10">The sequence shown here is derived from an EMBL/GenBank/DDBJ whole genome shotgun (WGS) entry which is preliminary data.</text>
</comment>
<keyword evidence="4 7" id="KW-1133">Transmembrane helix</keyword>
<evidence type="ECO:0000256" key="7">
    <source>
        <dbReference type="SAM" id="Phobius"/>
    </source>
</evidence>
<name>A0A814XLV1_9BILA</name>
<accession>A0A814XLV1</accession>
<feature type="domain" description="WSC" evidence="9">
    <location>
        <begin position="126"/>
        <end position="214"/>
    </location>
</feature>
<dbReference type="SMART" id="SM00321">
    <property type="entry name" value="WSC"/>
    <property type="match status" value="2"/>
</dbReference>
<dbReference type="EMBL" id="CAJNOE010000444">
    <property type="protein sequence ID" value="CAF1218731.1"/>
    <property type="molecule type" value="Genomic_DNA"/>
</dbReference>
<evidence type="ECO:0000313" key="11">
    <source>
        <dbReference type="Proteomes" id="UP000663860"/>
    </source>
</evidence>
<dbReference type="Proteomes" id="UP000663860">
    <property type="component" value="Unassembled WGS sequence"/>
</dbReference>
<evidence type="ECO:0000256" key="3">
    <source>
        <dbReference type="ARBA" id="ARBA00022729"/>
    </source>
</evidence>
<feature type="chain" id="PRO_5032752165" description="WSC domain-containing protein" evidence="8">
    <location>
        <begin position="20"/>
        <end position="873"/>
    </location>
</feature>
<evidence type="ECO:0000256" key="6">
    <source>
        <dbReference type="ARBA" id="ARBA00023180"/>
    </source>
</evidence>
<evidence type="ECO:0000256" key="8">
    <source>
        <dbReference type="SAM" id="SignalP"/>
    </source>
</evidence>